<protein>
    <submittedName>
        <fullName evidence="4">Peptidase M16</fullName>
    </submittedName>
</protein>
<keyword evidence="1" id="KW-0732">Signal</keyword>
<dbReference type="KEGG" id="pmaw:MACH26_06630"/>
<dbReference type="PANTHER" id="PTHR11851">
    <property type="entry name" value="METALLOPROTEASE"/>
    <property type="match status" value="1"/>
</dbReference>
<dbReference type="InterPro" id="IPR050361">
    <property type="entry name" value="MPP/UQCRC_Complex"/>
</dbReference>
<dbReference type="InterPro" id="IPR011249">
    <property type="entry name" value="Metalloenz_LuxS/M16"/>
</dbReference>
<feature type="signal peptide" evidence="1">
    <location>
        <begin position="1"/>
        <end position="22"/>
    </location>
</feature>
<evidence type="ECO:0000313" key="4">
    <source>
        <dbReference type="EMBL" id="BDX05142.1"/>
    </source>
</evidence>
<feature type="domain" description="Peptidase M16 N-terminal" evidence="2">
    <location>
        <begin position="52"/>
        <end position="183"/>
    </location>
</feature>
<reference evidence="4" key="1">
    <citation type="submission" date="2023-01" db="EMBL/GenBank/DDBJ databases">
        <title>Complete genome sequence of Planctobacterium marinum strain Dej080120_11.</title>
        <authorList>
            <person name="Ueki S."/>
            <person name="Maruyama F."/>
        </authorList>
    </citation>
    <scope>NUCLEOTIDE SEQUENCE</scope>
    <source>
        <strain evidence="4">Dej080120_11</strain>
    </source>
</reference>
<organism evidence="4 5">
    <name type="scientific">Planctobacterium marinum</name>
    <dbReference type="NCBI Taxonomy" id="1631968"/>
    <lineage>
        <taxon>Bacteria</taxon>
        <taxon>Pseudomonadati</taxon>
        <taxon>Pseudomonadota</taxon>
        <taxon>Gammaproteobacteria</taxon>
        <taxon>Alteromonadales</taxon>
        <taxon>Alteromonadaceae</taxon>
        <taxon>Planctobacterium</taxon>
    </lineage>
</organism>
<dbReference type="EMBL" id="AP027272">
    <property type="protein sequence ID" value="BDX05142.1"/>
    <property type="molecule type" value="Genomic_DNA"/>
</dbReference>
<dbReference type="RefSeq" id="WP_338291106.1">
    <property type="nucleotide sequence ID" value="NZ_AP027272.1"/>
</dbReference>
<dbReference type="InterPro" id="IPR007863">
    <property type="entry name" value="Peptidase_M16_C"/>
</dbReference>
<dbReference type="GO" id="GO:0046872">
    <property type="term" value="F:metal ion binding"/>
    <property type="evidence" value="ECO:0007669"/>
    <property type="project" value="InterPro"/>
</dbReference>
<dbReference type="Gene3D" id="3.30.830.10">
    <property type="entry name" value="Metalloenzyme, LuxS/M16 peptidase-like"/>
    <property type="match status" value="2"/>
</dbReference>
<feature type="chain" id="PRO_5041350498" evidence="1">
    <location>
        <begin position="23"/>
        <end position="463"/>
    </location>
</feature>
<dbReference type="InterPro" id="IPR011765">
    <property type="entry name" value="Pept_M16_N"/>
</dbReference>
<evidence type="ECO:0000259" key="3">
    <source>
        <dbReference type="Pfam" id="PF05193"/>
    </source>
</evidence>
<sequence>MKTIYKTLLSGFILCFFGQAFAAYTLPEYQKTTLDNGLTVYLMEQKEVPLIDATVVFNAGATRDGELAGLATMTTENMLFGARKLNKNAFEEALEFVGAEFDTDVSLDDSRISASFAKKDQQQILGLLADVVKAPSFDATEFDKYKTRYLGALKRQKESPRNVIASYNNQLIYGEHPYSNPVGGDAVSTEKATLDDLKSFYQGWFRPENAALVIVGDFDAKAMLANIDGLFADWKGAGKAAKKTAFPVVEGFDKDRVLLVNKDDARETTFYIGGLGIPRSNVDFVALSVINTVLGGRFTSWLNDELRVNSGLTYGARSRFSAMKHSGHFYISTFTATENTEAAIDLALSTYARLWEKGLDDATLKSAKAYVKGLFPPRYETSGQLSGLLGDMFIYGFDESFINNFQSNVDKLDSESSKALIAKYFPQDNLQFTIIGKSSEIKDIVKKYGDVTEVDITAPGFSF</sequence>
<accession>A0AA48HMD8</accession>
<evidence type="ECO:0000256" key="1">
    <source>
        <dbReference type="SAM" id="SignalP"/>
    </source>
</evidence>
<feature type="domain" description="Peptidase M16 C-terminal" evidence="3">
    <location>
        <begin position="192"/>
        <end position="369"/>
    </location>
</feature>
<dbReference type="Pfam" id="PF00675">
    <property type="entry name" value="Peptidase_M16"/>
    <property type="match status" value="1"/>
</dbReference>
<evidence type="ECO:0000259" key="2">
    <source>
        <dbReference type="Pfam" id="PF00675"/>
    </source>
</evidence>
<dbReference type="PANTHER" id="PTHR11851:SF224">
    <property type="entry name" value="PROCESSING PROTEASE"/>
    <property type="match status" value="1"/>
</dbReference>
<evidence type="ECO:0000313" key="5">
    <source>
        <dbReference type="Proteomes" id="UP001333710"/>
    </source>
</evidence>
<gene>
    <name evidence="4" type="ORF">MACH26_06630</name>
</gene>
<dbReference type="Pfam" id="PF05193">
    <property type="entry name" value="Peptidase_M16_C"/>
    <property type="match status" value="1"/>
</dbReference>
<name>A0AA48HMD8_9ALTE</name>
<dbReference type="Proteomes" id="UP001333710">
    <property type="component" value="Chromosome"/>
</dbReference>
<keyword evidence="5" id="KW-1185">Reference proteome</keyword>
<dbReference type="AlphaFoldDB" id="A0AA48HMD8"/>
<proteinExistence type="predicted"/>
<dbReference type="SUPFAM" id="SSF63411">
    <property type="entry name" value="LuxS/MPP-like metallohydrolase"/>
    <property type="match status" value="2"/>
</dbReference>